<dbReference type="InterPro" id="IPR027417">
    <property type="entry name" value="P-loop_NTPase"/>
</dbReference>
<keyword evidence="6" id="KW-0449">Lipoprotein</keyword>
<dbReference type="PRINTS" id="PR00449">
    <property type="entry name" value="RASTRNSFRMNG"/>
</dbReference>
<dbReference type="Proteomes" id="UP001187531">
    <property type="component" value="Unassembled WGS sequence"/>
</dbReference>
<evidence type="ECO:0000256" key="6">
    <source>
        <dbReference type="ARBA" id="ARBA00023288"/>
    </source>
</evidence>
<dbReference type="SMART" id="SM00173">
    <property type="entry name" value="RAS"/>
    <property type="match status" value="1"/>
</dbReference>
<dbReference type="Gene3D" id="3.40.50.300">
    <property type="entry name" value="P-loop containing nucleotide triphosphate hydrolases"/>
    <property type="match status" value="1"/>
</dbReference>
<dbReference type="AlphaFoldDB" id="A0AA88HEA2"/>
<accession>A0AA88HEA2</accession>
<dbReference type="SMART" id="SM00176">
    <property type="entry name" value="RAN"/>
    <property type="match status" value="1"/>
</dbReference>
<dbReference type="SMART" id="SM00175">
    <property type="entry name" value="RAB"/>
    <property type="match status" value="1"/>
</dbReference>
<evidence type="ECO:0000313" key="8">
    <source>
        <dbReference type="EMBL" id="KAK2703717.1"/>
    </source>
</evidence>
<dbReference type="NCBIfam" id="TIGR00231">
    <property type="entry name" value="small_GTP"/>
    <property type="match status" value="1"/>
</dbReference>
<organism evidence="8 9">
    <name type="scientific">Artemia franciscana</name>
    <name type="common">Brine shrimp</name>
    <name type="synonym">Artemia sanfranciscana</name>
    <dbReference type="NCBI Taxonomy" id="6661"/>
    <lineage>
        <taxon>Eukaryota</taxon>
        <taxon>Metazoa</taxon>
        <taxon>Ecdysozoa</taxon>
        <taxon>Arthropoda</taxon>
        <taxon>Crustacea</taxon>
        <taxon>Branchiopoda</taxon>
        <taxon>Anostraca</taxon>
        <taxon>Artemiidae</taxon>
        <taxon>Artemia</taxon>
    </lineage>
</organism>
<dbReference type="GO" id="GO:0003924">
    <property type="term" value="F:GTPase activity"/>
    <property type="evidence" value="ECO:0007669"/>
    <property type="project" value="InterPro"/>
</dbReference>
<dbReference type="GO" id="GO:0005525">
    <property type="term" value="F:GTP binding"/>
    <property type="evidence" value="ECO:0007669"/>
    <property type="project" value="UniProtKB-KW"/>
</dbReference>
<keyword evidence="7" id="KW-0636">Prenylation</keyword>
<dbReference type="EMBL" id="JAVRJZ010000078">
    <property type="protein sequence ID" value="KAK2703717.1"/>
    <property type="molecule type" value="Genomic_DNA"/>
</dbReference>
<evidence type="ECO:0000256" key="1">
    <source>
        <dbReference type="ARBA" id="ARBA00004308"/>
    </source>
</evidence>
<reference evidence="8" key="1">
    <citation type="submission" date="2023-07" db="EMBL/GenBank/DDBJ databases">
        <title>Chromosome-level genome assembly of Artemia franciscana.</title>
        <authorList>
            <person name="Jo E."/>
        </authorList>
    </citation>
    <scope>NUCLEOTIDE SEQUENCE</scope>
    <source>
        <tissue evidence="8">Whole body</tissue>
    </source>
</reference>
<evidence type="ECO:0000313" key="9">
    <source>
        <dbReference type="Proteomes" id="UP001187531"/>
    </source>
</evidence>
<dbReference type="PROSITE" id="PS51420">
    <property type="entry name" value="RHO"/>
    <property type="match status" value="1"/>
</dbReference>
<keyword evidence="4" id="KW-0342">GTP-binding</keyword>
<comment type="subcellular location">
    <subcellularLocation>
        <location evidence="1">Endomembrane system</location>
    </subcellularLocation>
</comment>
<evidence type="ECO:0000256" key="2">
    <source>
        <dbReference type="ARBA" id="ARBA00006270"/>
    </source>
</evidence>
<dbReference type="PANTHER" id="PTHR47980">
    <property type="entry name" value="LD44762P"/>
    <property type="match status" value="1"/>
</dbReference>
<dbReference type="SUPFAM" id="SSF52540">
    <property type="entry name" value="P-loop containing nucleoside triphosphate hydrolases"/>
    <property type="match status" value="1"/>
</dbReference>
<gene>
    <name evidence="8" type="ORF">QYM36_017874</name>
</gene>
<dbReference type="PROSITE" id="PS51421">
    <property type="entry name" value="RAS"/>
    <property type="match status" value="1"/>
</dbReference>
<dbReference type="GO" id="GO:0012505">
    <property type="term" value="C:endomembrane system"/>
    <property type="evidence" value="ECO:0007669"/>
    <property type="project" value="UniProtKB-SubCell"/>
</dbReference>
<dbReference type="Pfam" id="PF00071">
    <property type="entry name" value="Ras"/>
    <property type="match status" value="1"/>
</dbReference>
<dbReference type="PROSITE" id="PS51419">
    <property type="entry name" value="RAB"/>
    <property type="match status" value="1"/>
</dbReference>
<dbReference type="InterPro" id="IPR001806">
    <property type="entry name" value="Small_GTPase"/>
</dbReference>
<evidence type="ECO:0000256" key="7">
    <source>
        <dbReference type="ARBA" id="ARBA00023289"/>
    </source>
</evidence>
<dbReference type="SMART" id="SM00174">
    <property type="entry name" value="RHO"/>
    <property type="match status" value="1"/>
</dbReference>
<keyword evidence="9" id="KW-1185">Reference proteome</keyword>
<comment type="caution">
    <text evidence="8">The sequence shown here is derived from an EMBL/GenBank/DDBJ whole genome shotgun (WGS) entry which is preliminary data.</text>
</comment>
<keyword evidence="5" id="KW-0472">Membrane</keyword>
<evidence type="ECO:0000256" key="3">
    <source>
        <dbReference type="ARBA" id="ARBA00022741"/>
    </source>
</evidence>
<evidence type="ECO:0000256" key="4">
    <source>
        <dbReference type="ARBA" id="ARBA00023134"/>
    </source>
</evidence>
<evidence type="ECO:0000256" key="5">
    <source>
        <dbReference type="ARBA" id="ARBA00023136"/>
    </source>
</evidence>
<name>A0AA88HEA2_ARTSF</name>
<protein>
    <submittedName>
        <fullName evidence="8">Uncharacterized protein</fullName>
    </submittedName>
</protein>
<dbReference type="FunFam" id="3.40.50.300:FF:000586">
    <property type="entry name" value="Rab family GTPase"/>
    <property type="match status" value="1"/>
</dbReference>
<dbReference type="InterPro" id="IPR050305">
    <property type="entry name" value="Small_GTPase_Rab"/>
</dbReference>
<dbReference type="InterPro" id="IPR005225">
    <property type="entry name" value="Small_GTP-bd"/>
</dbReference>
<sequence>MYDHLFKFLLIGDYSVGKTSLLQRFSNNCFSFSYQETFGIDFKVKMLEIDGKKIKLQIWDTAGQERFWSMAHKYYRGVHGILFVYDITNKKSFENITYWIKCIAEHNSYDAEKIIIGNKCDMDGQREVTKESGKESAIEKGMKFIETSAKASINVEDAFLTLTREISSKIDAKMQGLNVCQLQCYQTTRQPPENQPKKLTTGWWSRCTIL</sequence>
<keyword evidence="3" id="KW-0547">Nucleotide-binding</keyword>
<proteinExistence type="inferred from homology"/>
<comment type="similarity">
    <text evidence="2">Belongs to the small GTPase superfamily. Rab family.</text>
</comment>